<organism evidence="2">
    <name type="scientific">Arundo donax</name>
    <name type="common">Giant reed</name>
    <name type="synonym">Donax arundinaceus</name>
    <dbReference type="NCBI Taxonomy" id="35708"/>
    <lineage>
        <taxon>Eukaryota</taxon>
        <taxon>Viridiplantae</taxon>
        <taxon>Streptophyta</taxon>
        <taxon>Embryophyta</taxon>
        <taxon>Tracheophyta</taxon>
        <taxon>Spermatophyta</taxon>
        <taxon>Magnoliopsida</taxon>
        <taxon>Liliopsida</taxon>
        <taxon>Poales</taxon>
        <taxon>Poaceae</taxon>
        <taxon>PACMAD clade</taxon>
        <taxon>Arundinoideae</taxon>
        <taxon>Arundineae</taxon>
        <taxon>Arundo</taxon>
    </lineage>
</organism>
<dbReference type="EMBL" id="GBRH01272530">
    <property type="protein sequence ID" value="JAD25365.1"/>
    <property type="molecule type" value="Transcribed_RNA"/>
</dbReference>
<reference evidence="2" key="2">
    <citation type="journal article" date="2015" name="Data Brief">
        <title>Shoot transcriptome of the giant reed, Arundo donax.</title>
        <authorList>
            <person name="Barrero R.A."/>
            <person name="Guerrero F.D."/>
            <person name="Moolhuijzen P."/>
            <person name="Goolsby J.A."/>
            <person name="Tidwell J."/>
            <person name="Bellgard S.E."/>
            <person name="Bellgard M.I."/>
        </authorList>
    </citation>
    <scope>NUCLEOTIDE SEQUENCE</scope>
    <source>
        <tissue evidence="2">Shoot tissue taken approximately 20 cm above the soil surface</tissue>
    </source>
</reference>
<name>A0A0A8YIM8_ARUDO</name>
<feature type="region of interest" description="Disordered" evidence="1">
    <location>
        <begin position="1"/>
        <end position="22"/>
    </location>
</feature>
<accession>A0A0A8YIM8</accession>
<sequence length="22" mass="2414">MSCSSQASTPWASHWHALTMPP</sequence>
<reference evidence="2" key="1">
    <citation type="submission" date="2014-09" db="EMBL/GenBank/DDBJ databases">
        <authorList>
            <person name="Magalhaes I.L.F."/>
            <person name="Oliveira U."/>
            <person name="Santos F.R."/>
            <person name="Vidigal T.H.D.A."/>
            <person name="Brescovit A.D."/>
            <person name="Santos A.J."/>
        </authorList>
    </citation>
    <scope>NUCLEOTIDE SEQUENCE</scope>
    <source>
        <tissue evidence="2">Shoot tissue taken approximately 20 cm above the soil surface</tissue>
    </source>
</reference>
<dbReference type="AlphaFoldDB" id="A0A0A8YIM8"/>
<evidence type="ECO:0000313" key="2">
    <source>
        <dbReference type="EMBL" id="JAD25365.1"/>
    </source>
</evidence>
<feature type="compositionally biased region" description="Polar residues" evidence="1">
    <location>
        <begin position="1"/>
        <end position="11"/>
    </location>
</feature>
<proteinExistence type="predicted"/>
<evidence type="ECO:0000256" key="1">
    <source>
        <dbReference type="SAM" id="MobiDB-lite"/>
    </source>
</evidence>
<protein>
    <submittedName>
        <fullName evidence="2">Uncharacterized protein</fullName>
    </submittedName>
</protein>